<dbReference type="Proteomes" id="UP001501475">
    <property type="component" value="Unassembled WGS sequence"/>
</dbReference>
<evidence type="ECO:0000313" key="2">
    <source>
        <dbReference type="Proteomes" id="UP001501475"/>
    </source>
</evidence>
<organism evidence="1 2">
    <name type="scientific">Nostocoides vanveenii</name>
    <dbReference type="NCBI Taxonomy" id="330835"/>
    <lineage>
        <taxon>Bacteria</taxon>
        <taxon>Bacillati</taxon>
        <taxon>Actinomycetota</taxon>
        <taxon>Actinomycetes</taxon>
        <taxon>Micrococcales</taxon>
        <taxon>Intrasporangiaceae</taxon>
        <taxon>Nostocoides</taxon>
    </lineage>
</organism>
<protein>
    <submittedName>
        <fullName evidence="1">DUF3145 domain-containing protein</fullName>
    </submittedName>
</protein>
<evidence type="ECO:0000313" key="1">
    <source>
        <dbReference type="EMBL" id="GAA1774171.1"/>
    </source>
</evidence>
<proteinExistence type="predicted"/>
<accession>A0ABP4XG06</accession>
<name>A0ABP4XG06_9MICO</name>
<reference evidence="2" key="1">
    <citation type="journal article" date="2019" name="Int. J. Syst. Evol. Microbiol.">
        <title>The Global Catalogue of Microorganisms (GCM) 10K type strain sequencing project: providing services to taxonomists for standard genome sequencing and annotation.</title>
        <authorList>
            <consortium name="The Broad Institute Genomics Platform"/>
            <consortium name="The Broad Institute Genome Sequencing Center for Infectious Disease"/>
            <person name="Wu L."/>
            <person name="Ma J."/>
        </authorList>
    </citation>
    <scope>NUCLEOTIDE SEQUENCE [LARGE SCALE GENOMIC DNA]</scope>
    <source>
        <strain evidence="2">JCM 15591</strain>
    </source>
</reference>
<dbReference type="InterPro" id="IPR021491">
    <property type="entry name" value="DUF3145"/>
</dbReference>
<dbReference type="EMBL" id="BAAAPN010000101">
    <property type="protein sequence ID" value="GAA1774171.1"/>
    <property type="molecule type" value="Genomic_DNA"/>
</dbReference>
<keyword evidence="2" id="KW-1185">Reference proteome</keyword>
<gene>
    <name evidence="1" type="ORF">GCM10009810_34010</name>
</gene>
<comment type="caution">
    <text evidence="1">The sequence shown here is derived from an EMBL/GenBank/DDBJ whole genome shotgun (WGS) entry which is preliminary data.</text>
</comment>
<dbReference type="Pfam" id="PF11343">
    <property type="entry name" value="DUF3145"/>
    <property type="match status" value="1"/>
</dbReference>
<sequence>MSVTSSRGSTRGVVFIHSTPAALCPHLTWALEAVLGDRVVLDWTEQGAAYGLKRAELSWTGAPGTGVKITAALKPFSGIRYEVTEEPSPGLNGMRWCFTPALGQHSAWMAPNGDTLVGEQQLKEVLLYARGSNEAVADMLEELLGTAWDAELEVFRHAGEGAPVRWLHKVG</sequence>
<dbReference type="RefSeq" id="WP_344068503.1">
    <property type="nucleotide sequence ID" value="NZ_BAAAPN010000101.1"/>
</dbReference>